<comment type="catalytic activity">
    <reaction evidence="9">
        <text>3',3'-c-di-GMP + H2O = 5'-phosphoguanylyl(3'-&gt;5')guanosine + H(+)</text>
        <dbReference type="Rhea" id="RHEA:24902"/>
        <dbReference type="ChEBI" id="CHEBI:15377"/>
        <dbReference type="ChEBI" id="CHEBI:15378"/>
        <dbReference type="ChEBI" id="CHEBI:58754"/>
        <dbReference type="ChEBI" id="CHEBI:58805"/>
        <dbReference type="EC" id="3.1.4.52"/>
    </reaction>
</comment>
<dbReference type="Gene3D" id="3.20.20.450">
    <property type="entry name" value="EAL domain"/>
    <property type="match status" value="1"/>
</dbReference>
<comment type="caution">
    <text evidence="12">The sequence shown here is derived from an EMBL/GenBank/DDBJ whole genome shotgun (WGS) entry which is preliminary data.</text>
</comment>
<dbReference type="Proteomes" id="UP000315321">
    <property type="component" value="Unassembled WGS sequence"/>
</dbReference>
<dbReference type="PROSITE" id="PS50883">
    <property type="entry name" value="EAL"/>
    <property type="match status" value="1"/>
</dbReference>
<proteinExistence type="predicted"/>
<accession>A0ABY3DWS8</accession>
<evidence type="ECO:0000256" key="6">
    <source>
        <dbReference type="ARBA" id="ARBA00022801"/>
    </source>
</evidence>
<dbReference type="SUPFAM" id="SSF141868">
    <property type="entry name" value="EAL domain-like"/>
    <property type="match status" value="1"/>
</dbReference>
<reference evidence="12 13" key="1">
    <citation type="submission" date="2019-07" db="EMBL/GenBank/DDBJ databases">
        <authorList>
            <person name="Grouzdev D.S."/>
        </authorList>
    </citation>
    <scope>NUCLEOTIDE SEQUENCE [LARGE SCALE GENOMIC DNA]</scope>
    <source>
        <strain evidence="12 13">3C</strain>
    </source>
</reference>
<dbReference type="Pfam" id="PF00563">
    <property type="entry name" value="EAL"/>
    <property type="match status" value="1"/>
</dbReference>
<dbReference type="InterPro" id="IPR050706">
    <property type="entry name" value="Cyclic-di-GMP_PDE-like"/>
</dbReference>
<dbReference type="PANTHER" id="PTHR33121">
    <property type="entry name" value="CYCLIC DI-GMP PHOSPHODIESTERASE PDEF"/>
    <property type="match status" value="1"/>
</dbReference>
<evidence type="ECO:0000256" key="10">
    <source>
        <dbReference type="SAM" id="Phobius"/>
    </source>
</evidence>
<gene>
    <name evidence="12" type="ORF">FO470_05060</name>
</gene>
<keyword evidence="6" id="KW-0378">Hydrolase</keyword>
<evidence type="ECO:0000256" key="9">
    <source>
        <dbReference type="ARBA" id="ARBA00034290"/>
    </source>
</evidence>
<dbReference type="PANTHER" id="PTHR33121:SF79">
    <property type="entry name" value="CYCLIC DI-GMP PHOSPHODIESTERASE PDED-RELATED"/>
    <property type="match status" value="1"/>
</dbReference>
<name>A0ABY3DWS8_9HYPH</name>
<sequence length="515" mass="56583">MGQTRDWVFIIAAVSVGILGSLLIGQFVMISTADARLSEYTSTLLTYSVNVAQESRDTLGKIAHSTQSICTESDLERLRFLAFRTEHLRDVGRVEDGRILCTALWGILPAAQPLPPPNREQRDGDFLWANAEDIGGYGIKVDMVVRDTAIVFTAPIAFQIYERPASDLSALVLTRDGQHVYRRFGDTKPLAEGDATQTEWFHLSPQRILSRCSNDLDICVVAGASNADLLGQPIVPLLAATGMGALSGGAFGWAALWYRRRRLSLSQQVKRALADGSLSVVYQPIVRMRDKHVVGVEALARLSDEAGEPISPEVFIKAAEDAGLVCEVARLVIRRALADMRDELLARRDFDLSINLSVLDVLDAALVPYLNDEIARNGLNPDQIVLEITERSTARREKLVEAMKAFQRSGHRFFIDDFGTGYSNLAYLASLPISGIKMDKMFTQAIGKEAVCSAIVENICAISDRLGLDLIVEGVETEEQAAYILQLRNDAFGQGWLYGKPGRTLPSTGDSRPHC</sequence>
<keyword evidence="4" id="KW-0973">c-di-GMP</keyword>
<evidence type="ECO:0000256" key="8">
    <source>
        <dbReference type="ARBA" id="ARBA00023136"/>
    </source>
</evidence>
<dbReference type="EMBL" id="VMBP01000001">
    <property type="protein sequence ID" value="TSJ64629.1"/>
    <property type="molecule type" value="Genomic_DNA"/>
</dbReference>
<dbReference type="Pfam" id="PF12792">
    <property type="entry name" value="CSS-motif"/>
    <property type="match status" value="1"/>
</dbReference>
<evidence type="ECO:0000256" key="2">
    <source>
        <dbReference type="ARBA" id="ARBA00012282"/>
    </source>
</evidence>
<dbReference type="InterPro" id="IPR001633">
    <property type="entry name" value="EAL_dom"/>
</dbReference>
<dbReference type="SMART" id="SM00052">
    <property type="entry name" value="EAL"/>
    <property type="match status" value="1"/>
</dbReference>
<evidence type="ECO:0000256" key="7">
    <source>
        <dbReference type="ARBA" id="ARBA00022989"/>
    </source>
</evidence>
<protein>
    <recommendedName>
        <fullName evidence="2">cyclic-guanylate-specific phosphodiesterase</fullName>
        <ecNumber evidence="2">3.1.4.52</ecNumber>
    </recommendedName>
</protein>
<keyword evidence="3" id="KW-1003">Cell membrane</keyword>
<evidence type="ECO:0000256" key="1">
    <source>
        <dbReference type="ARBA" id="ARBA00004651"/>
    </source>
</evidence>
<dbReference type="CDD" id="cd01948">
    <property type="entry name" value="EAL"/>
    <property type="match status" value="1"/>
</dbReference>
<keyword evidence="13" id="KW-1185">Reference proteome</keyword>
<evidence type="ECO:0000256" key="3">
    <source>
        <dbReference type="ARBA" id="ARBA00022475"/>
    </source>
</evidence>
<keyword evidence="5 10" id="KW-0812">Transmembrane</keyword>
<dbReference type="EC" id="3.1.4.52" evidence="2"/>
<keyword evidence="8 10" id="KW-0472">Membrane</keyword>
<evidence type="ECO:0000259" key="11">
    <source>
        <dbReference type="PROSITE" id="PS50883"/>
    </source>
</evidence>
<evidence type="ECO:0000256" key="5">
    <source>
        <dbReference type="ARBA" id="ARBA00022692"/>
    </source>
</evidence>
<comment type="subcellular location">
    <subcellularLocation>
        <location evidence="1">Cell membrane</location>
        <topology evidence="1">Multi-pass membrane protein</topology>
    </subcellularLocation>
</comment>
<keyword evidence="7 10" id="KW-1133">Transmembrane helix</keyword>
<feature type="domain" description="EAL" evidence="11">
    <location>
        <begin position="262"/>
        <end position="515"/>
    </location>
</feature>
<dbReference type="InterPro" id="IPR024744">
    <property type="entry name" value="CSS-motif_dom"/>
</dbReference>
<evidence type="ECO:0000256" key="4">
    <source>
        <dbReference type="ARBA" id="ARBA00022636"/>
    </source>
</evidence>
<evidence type="ECO:0000313" key="13">
    <source>
        <dbReference type="Proteomes" id="UP000315321"/>
    </source>
</evidence>
<dbReference type="InterPro" id="IPR035919">
    <property type="entry name" value="EAL_sf"/>
</dbReference>
<organism evidence="12 13">
    <name type="scientific">Ancylobacter moscoviensis</name>
    <dbReference type="NCBI Taxonomy" id="2597768"/>
    <lineage>
        <taxon>Bacteria</taxon>
        <taxon>Pseudomonadati</taxon>
        <taxon>Pseudomonadota</taxon>
        <taxon>Alphaproteobacteria</taxon>
        <taxon>Hyphomicrobiales</taxon>
        <taxon>Xanthobacteraceae</taxon>
        <taxon>Ancylobacter</taxon>
    </lineage>
</organism>
<evidence type="ECO:0000313" key="12">
    <source>
        <dbReference type="EMBL" id="TSJ64629.1"/>
    </source>
</evidence>
<feature type="transmembrane region" description="Helical" evidence="10">
    <location>
        <begin position="7"/>
        <end position="29"/>
    </location>
</feature>